<protein>
    <submittedName>
        <fullName evidence="1">Uncharacterized protein</fullName>
    </submittedName>
</protein>
<name>A0ABU6S9U6_9FABA</name>
<gene>
    <name evidence="1" type="ORF">PIB30_020209</name>
</gene>
<accession>A0ABU6S9U6</accession>
<sequence>MIFHKVSLCEWNPVAVSRGALMVSHLMACGMNVNFQKSKAICSNSISNSRREVFSEVSSIRLLIALTPYDRLCDFLPFVHIFELDFTISDIWHNGYWHWENMATPILVDILNKPLELNPDSSVNHPKLGLEQ</sequence>
<dbReference type="EMBL" id="JASCZI010060479">
    <property type="protein sequence ID" value="MED6132563.1"/>
    <property type="molecule type" value="Genomic_DNA"/>
</dbReference>
<comment type="caution">
    <text evidence="1">The sequence shown here is derived from an EMBL/GenBank/DDBJ whole genome shotgun (WGS) entry which is preliminary data.</text>
</comment>
<evidence type="ECO:0000313" key="2">
    <source>
        <dbReference type="Proteomes" id="UP001341840"/>
    </source>
</evidence>
<evidence type="ECO:0000313" key="1">
    <source>
        <dbReference type="EMBL" id="MED6132563.1"/>
    </source>
</evidence>
<proteinExistence type="predicted"/>
<keyword evidence="2" id="KW-1185">Reference proteome</keyword>
<dbReference type="Proteomes" id="UP001341840">
    <property type="component" value="Unassembled WGS sequence"/>
</dbReference>
<organism evidence="1 2">
    <name type="scientific">Stylosanthes scabra</name>
    <dbReference type="NCBI Taxonomy" id="79078"/>
    <lineage>
        <taxon>Eukaryota</taxon>
        <taxon>Viridiplantae</taxon>
        <taxon>Streptophyta</taxon>
        <taxon>Embryophyta</taxon>
        <taxon>Tracheophyta</taxon>
        <taxon>Spermatophyta</taxon>
        <taxon>Magnoliopsida</taxon>
        <taxon>eudicotyledons</taxon>
        <taxon>Gunneridae</taxon>
        <taxon>Pentapetalae</taxon>
        <taxon>rosids</taxon>
        <taxon>fabids</taxon>
        <taxon>Fabales</taxon>
        <taxon>Fabaceae</taxon>
        <taxon>Papilionoideae</taxon>
        <taxon>50 kb inversion clade</taxon>
        <taxon>dalbergioids sensu lato</taxon>
        <taxon>Dalbergieae</taxon>
        <taxon>Pterocarpus clade</taxon>
        <taxon>Stylosanthes</taxon>
    </lineage>
</organism>
<reference evidence="1 2" key="1">
    <citation type="journal article" date="2023" name="Plants (Basel)">
        <title>Bridging the Gap: Combining Genomics and Transcriptomics Approaches to Understand Stylosanthes scabra, an Orphan Legume from the Brazilian Caatinga.</title>
        <authorList>
            <person name="Ferreira-Neto J.R.C."/>
            <person name="da Silva M.D."/>
            <person name="Binneck E."/>
            <person name="de Melo N.F."/>
            <person name="da Silva R.H."/>
            <person name="de Melo A.L.T.M."/>
            <person name="Pandolfi V."/>
            <person name="Bustamante F.O."/>
            <person name="Brasileiro-Vidal A.C."/>
            <person name="Benko-Iseppon A.M."/>
        </authorList>
    </citation>
    <scope>NUCLEOTIDE SEQUENCE [LARGE SCALE GENOMIC DNA]</scope>
    <source>
        <tissue evidence="1">Leaves</tissue>
    </source>
</reference>